<proteinExistence type="predicted"/>
<evidence type="ECO:0000313" key="3">
    <source>
        <dbReference type="Proteomes" id="UP000661112"/>
    </source>
</evidence>
<dbReference type="EMBL" id="JACJSG010000069">
    <property type="protein sequence ID" value="MBD2505092.1"/>
    <property type="molecule type" value="Genomic_DNA"/>
</dbReference>
<dbReference type="InterPro" id="IPR055650">
    <property type="entry name" value="DUF7226"/>
</dbReference>
<protein>
    <recommendedName>
        <fullName evidence="1">DUF7226 domain-containing protein</fullName>
    </recommendedName>
</protein>
<dbReference type="Pfam" id="PF23871">
    <property type="entry name" value="DUF7226"/>
    <property type="match status" value="1"/>
</dbReference>
<dbReference type="Proteomes" id="UP000661112">
    <property type="component" value="Unassembled WGS sequence"/>
</dbReference>
<evidence type="ECO:0000313" key="2">
    <source>
        <dbReference type="EMBL" id="MBD2505092.1"/>
    </source>
</evidence>
<reference evidence="2 3" key="1">
    <citation type="journal article" date="2020" name="ISME J.">
        <title>Comparative genomics reveals insights into cyanobacterial evolution and habitat adaptation.</title>
        <authorList>
            <person name="Chen M.Y."/>
            <person name="Teng W.K."/>
            <person name="Zhao L."/>
            <person name="Hu C.X."/>
            <person name="Zhou Y.K."/>
            <person name="Han B.P."/>
            <person name="Song L.R."/>
            <person name="Shu W.S."/>
        </authorList>
    </citation>
    <scope>NUCLEOTIDE SEQUENCE [LARGE SCALE GENOMIC DNA]</scope>
    <source>
        <strain evidence="2 3">FACHB-119</strain>
    </source>
</reference>
<feature type="domain" description="DUF7226" evidence="1">
    <location>
        <begin position="146"/>
        <end position="261"/>
    </location>
</feature>
<accession>A0ABR8DDT0</accession>
<sequence length="292" mass="33758">MFELVSAPELQKKIKNLEKYYPPEVSQEVKHFLEILEKDGHLSKTNFYDINTNEISGLYSNIFYKPVLEENKVILIDIRMKAADIFRERFTIEDDWDDSNCIDSIPQYDKPKKIIQAILLIHQGITDSYELGQKLGHKGKKDIYISRHGQYAKQALEALKLITRTRQGKIMVTQLTQKGQLIAEAHNENLQERLLIEAMLSYPPVWRIIDAVSLKQSQLNNGLVLNDEVVKELTFPKEFQDADTSNRRSQTLKNWIKWISKKSGIPIYIHKEGVQLTIPMLFAEVIDGGDTE</sequence>
<evidence type="ECO:0000259" key="1">
    <source>
        <dbReference type="Pfam" id="PF23871"/>
    </source>
</evidence>
<gene>
    <name evidence="2" type="ORF">H6G83_31580</name>
</gene>
<name>A0ABR8DDT0_9NOST</name>
<organism evidence="2 3">
    <name type="scientific">Anabaena azotica FACHB-119</name>
    <dbReference type="NCBI Taxonomy" id="947527"/>
    <lineage>
        <taxon>Bacteria</taxon>
        <taxon>Bacillati</taxon>
        <taxon>Cyanobacteriota</taxon>
        <taxon>Cyanophyceae</taxon>
        <taxon>Nostocales</taxon>
        <taxon>Nostocaceae</taxon>
        <taxon>Anabaena</taxon>
        <taxon>Anabaena azotica</taxon>
    </lineage>
</organism>
<dbReference type="RefSeq" id="WP_190479558.1">
    <property type="nucleotide sequence ID" value="NZ_JACJSG010000069.1"/>
</dbReference>
<keyword evidence="3" id="KW-1185">Reference proteome</keyword>
<comment type="caution">
    <text evidence="2">The sequence shown here is derived from an EMBL/GenBank/DDBJ whole genome shotgun (WGS) entry which is preliminary data.</text>
</comment>